<dbReference type="Pfam" id="PF09382">
    <property type="entry name" value="RQC"/>
    <property type="match status" value="1"/>
</dbReference>
<dbReference type="SMART" id="SM00956">
    <property type="entry name" value="RQC"/>
    <property type="match status" value="1"/>
</dbReference>
<dbReference type="Pfam" id="PF00270">
    <property type="entry name" value="DEAD"/>
    <property type="match status" value="1"/>
</dbReference>
<dbReference type="InterPro" id="IPR002121">
    <property type="entry name" value="HRDC_dom"/>
</dbReference>
<evidence type="ECO:0000259" key="18">
    <source>
        <dbReference type="PROSITE" id="PS51192"/>
    </source>
</evidence>
<evidence type="ECO:0000256" key="5">
    <source>
        <dbReference type="ARBA" id="ARBA00022741"/>
    </source>
</evidence>
<keyword evidence="14" id="KW-0413">Isomerase</keyword>
<dbReference type="InterPro" id="IPR014001">
    <property type="entry name" value="Helicase_ATP-bd"/>
</dbReference>
<evidence type="ECO:0000313" key="20">
    <source>
        <dbReference type="EMBL" id="EFI48700.1"/>
    </source>
</evidence>
<dbReference type="EMBL" id="GL349566">
    <property type="protein sequence ID" value="EFI48700.1"/>
    <property type="molecule type" value="Genomic_DNA"/>
</dbReference>
<dbReference type="GO" id="GO:0003677">
    <property type="term" value="F:DNA binding"/>
    <property type="evidence" value="ECO:0007669"/>
    <property type="project" value="UniProtKB-KW"/>
</dbReference>
<gene>
    <name evidence="20" type="ORF">HMPREF0665_01074</name>
</gene>
<dbReference type="GO" id="GO:0043590">
    <property type="term" value="C:bacterial nucleoid"/>
    <property type="evidence" value="ECO:0007669"/>
    <property type="project" value="TreeGrafter"/>
</dbReference>
<evidence type="ECO:0000256" key="14">
    <source>
        <dbReference type="ARBA" id="ARBA00023235"/>
    </source>
</evidence>
<keyword evidence="12" id="KW-0233">DNA recombination</keyword>
<keyword evidence="4" id="KW-0479">Metal-binding</keyword>
<dbReference type="CDD" id="cd18794">
    <property type="entry name" value="SF2_C_RecQ"/>
    <property type="match status" value="1"/>
</dbReference>
<name>D7NC12_9BACT</name>
<dbReference type="InterPro" id="IPR018982">
    <property type="entry name" value="RQC_domain"/>
</dbReference>
<evidence type="ECO:0000256" key="15">
    <source>
        <dbReference type="ARBA" id="ARBA00034617"/>
    </source>
</evidence>
<dbReference type="Gene3D" id="3.40.50.300">
    <property type="entry name" value="P-loop containing nucleotide triphosphate hydrolases"/>
    <property type="match status" value="2"/>
</dbReference>
<dbReference type="Pfam" id="PF21220">
    <property type="entry name" value="RecQ-1-like_HTH"/>
    <property type="match status" value="1"/>
</dbReference>
<dbReference type="eggNOG" id="COG0514">
    <property type="taxonomic scope" value="Bacteria"/>
</dbReference>
<comment type="cofactor">
    <cofactor evidence="2">
        <name>Zn(2+)</name>
        <dbReference type="ChEBI" id="CHEBI:29105"/>
    </cofactor>
</comment>
<evidence type="ECO:0000256" key="10">
    <source>
        <dbReference type="ARBA" id="ARBA00022840"/>
    </source>
</evidence>
<feature type="domain" description="Helicase C-terminal" evidence="19">
    <location>
        <begin position="220"/>
        <end position="372"/>
    </location>
</feature>
<feature type="domain" description="HRDC" evidence="17">
    <location>
        <begin position="528"/>
        <end position="608"/>
    </location>
</feature>
<dbReference type="InterPro" id="IPR004589">
    <property type="entry name" value="DNA_helicase_ATP-dep_RecQ"/>
</dbReference>
<dbReference type="Pfam" id="PF00271">
    <property type="entry name" value="Helicase_C"/>
    <property type="match status" value="1"/>
</dbReference>
<keyword evidence="5" id="KW-0547">Nucleotide-binding</keyword>
<dbReference type="Pfam" id="PF00570">
    <property type="entry name" value="HRDC"/>
    <property type="match status" value="1"/>
</dbReference>
<dbReference type="GO" id="GO:0005737">
    <property type="term" value="C:cytoplasm"/>
    <property type="evidence" value="ECO:0007669"/>
    <property type="project" value="TreeGrafter"/>
</dbReference>
<evidence type="ECO:0000256" key="12">
    <source>
        <dbReference type="ARBA" id="ARBA00023172"/>
    </source>
</evidence>
<dbReference type="RefSeq" id="WP_004377360.1">
    <property type="nucleotide sequence ID" value="NZ_GL349566.1"/>
</dbReference>
<evidence type="ECO:0000313" key="21">
    <source>
        <dbReference type="Proteomes" id="UP000003805"/>
    </source>
</evidence>
<keyword evidence="10" id="KW-0067">ATP-binding</keyword>
<dbReference type="PROSITE" id="PS51194">
    <property type="entry name" value="HELICASE_CTER"/>
    <property type="match status" value="1"/>
</dbReference>
<evidence type="ECO:0000256" key="6">
    <source>
        <dbReference type="ARBA" id="ARBA00022763"/>
    </source>
</evidence>
<evidence type="ECO:0000256" key="3">
    <source>
        <dbReference type="ARBA" id="ARBA00005446"/>
    </source>
</evidence>
<organism evidence="20 21">
    <name type="scientific">Segatella oris C735</name>
    <dbReference type="NCBI Taxonomy" id="563008"/>
    <lineage>
        <taxon>Bacteria</taxon>
        <taxon>Pseudomonadati</taxon>
        <taxon>Bacteroidota</taxon>
        <taxon>Bacteroidia</taxon>
        <taxon>Bacteroidales</taxon>
        <taxon>Prevotellaceae</taxon>
        <taxon>Segatella</taxon>
    </lineage>
</organism>
<dbReference type="GO" id="GO:0043138">
    <property type="term" value="F:3'-5' DNA helicase activity"/>
    <property type="evidence" value="ECO:0007669"/>
    <property type="project" value="UniProtKB-EC"/>
</dbReference>
<dbReference type="GO" id="GO:0006310">
    <property type="term" value="P:DNA recombination"/>
    <property type="evidence" value="ECO:0007669"/>
    <property type="project" value="UniProtKB-UniRule"/>
</dbReference>
<dbReference type="EC" id="5.6.2.4" evidence="16"/>
<dbReference type="GO" id="GO:0030894">
    <property type="term" value="C:replisome"/>
    <property type="evidence" value="ECO:0007669"/>
    <property type="project" value="TreeGrafter"/>
</dbReference>
<dbReference type="FunFam" id="3.40.50.300:FF:001051">
    <property type="entry name" value="ATP-dependent DNA helicase RecQ"/>
    <property type="match status" value="1"/>
</dbReference>
<dbReference type="NCBIfam" id="TIGR01389">
    <property type="entry name" value="recQ"/>
    <property type="match status" value="1"/>
</dbReference>
<evidence type="ECO:0000256" key="7">
    <source>
        <dbReference type="ARBA" id="ARBA00022801"/>
    </source>
</evidence>
<reference evidence="20 21" key="1">
    <citation type="submission" date="2010-02" db="EMBL/GenBank/DDBJ databases">
        <title>The Genome Sequence of Prevotella oris strain C735.</title>
        <authorList>
            <consortium name="The Broad Institute Genome Sequencing Platform"/>
            <person name="Ward D."/>
            <person name="Feldgarden M."/>
            <person name="Earl A."/>
            <person name="Young S.K."/>
            <person name="Zeng Q."/>
            <person name="Koehrsen M."/>
            <person name="Alvarado L."/>
            <person name="Berlin A."/>
            <person name="Bochicchio J."/>
            <person name="Borenstein D."/>
            <person name="Chapman S.B."/>
            <person name="Chen Z."/>
            <person name="Engels R."/>
            <person name="Freedman E."/>
            <person name="Gellesch M."/>
            <person name="Goldberg J."/>
            <person name="Griggs A."/>
            <person name="Gujja S."/>
            <person name="Heilman E."/>
            <person name="Heiman D."/>
            <person name="Hepburn T."/>
            <person name="Howarth C."/>
            <person name="Jen D."/>
            <person name="Larson L."/>
            <person name="Mehta T."/>
            <person name="Park D."/>
            <person name="Pearson M."/>
            <person name="Roberts A."/>
            <person name="Saif S."/>
            <person name="Shea T."/>
            <person name="Shenoy N."/>
            <person name="Sisk P."/>
            <person name="Stolte C."/>
            <person name="Sykes S."/>
            <person name="Thomson T."/>
            <person name="Walk T."/>
            <person name="White J."/>
            <person name="Yandava C."/>
            <person name="Sibley C.D."/>
            <person name="Field T.R."/>
            <person name="Grinwis M."/>
            <person name="Eshaghurshan C.S."/>
            <person name="Surette M.G."/>
            <person name="Haas B."/>
            <person name="Nusbaum C."/>
            <person name="Birren B."/>
        </authorList>
    </citation>
    <scope>NUCLEOTIDE SEQUENCE [LARGE SCALE GENOMIC DNA]</scope>
    <source>
        <strain evidence="20 21">C735</strain>
    </source>
</reference>
<dbReference type="GO" id="GO:0009432">
    <property type="term" value="P:SOS response"/>
    <property type="evidence" value="ECO:0007669"/>
    <property type="project" value="UniProtKB-UniRule"/>
</dbReference>
<comment type="cofactor">
    <cofactor evidence="1">
        <name>Mg(2+)</name>
        <dbReference type="ChEBI" id="CHEBI:18420"/>
    </cofactor>
</comment>
<dbReference type="SUPFAM" id="SSF46785">
    <property type="entry name" value="Winged helix' DNA-binding domain"/>
    <property type="match status" value="1"/>
</dbReference>
<dbReference type="InterPro" id="IPR010997">
    <property type="entry name" value="HRDC-like_sf"/>
</dbReference>
<dbReference type="SMART" id="SM00341">
    <property type="entry name" value="HRDC"/>
    <property type="match status" value="1"/>
</dbReference>
<accession>D7NC12</accession>
<dbReference type="InterPro" id="IPR032284">
    <property type="entry name" value="RecQ_Zn-bd"/>
</dbReference>
<dbReference type="AlphaFoldDB" id="D7NC12"/>
<evidence type="ECO:0000256" key="2">
    <source>
        <dbReference type="ARBA" id="ARBA00001947"/>
    </source>
</evidence>
<dbReference type="GO" id="GO:0006281">
    <property type="term" value="P:DNA repair"/>
    <property type="evidence" value="ECO:0007669"/>
    <property type="project" value="UniProtKB-KW"/>
</dbReference>
<dbReference type="InterPro" id="IPR027417">
    <property type="entry name" value="P-loop_NTPase"/>
</dbReference>
<dbReference type="PROSITE" id="PS51192">
    <property type="entry name" value="HELICASE_ATP_BIND_1"/>
    <property type="match status" value="1"/>
</dbReference>
<dbReference type="HOGENOM" id="CLU_001103_14_3_10"/>
<dbReference type="InterPro" id="IPR036388">
    <property type="entry name" value="WH-like_DNA-bd_sf"/>
</dbReference>
<dbReference type="GO" id="GO:0006260">
    <property type="term" value="P:DNA replication"/>
    <property type="evidence" value="ECO:0007669"/>
    <property type="project" value="InterPro"/>
</dbReference>
<evidence type="ECO:0000259" key="19">
    <source>
        <dbReference type="PROSITE" id="PS51194"/>
    </source>
</evidence>
<dbReference type="Proteomes" id="UP000003805">
    <property type="component" value="Unassembled WGS sequence"/>
</dbReference>
<evidence type="ECO:0000256" key="4">
    <source>
        <dbReference type="ARBA" id="ARBA00022723"/>
    </source>
</evidence>
<evidence type="ECO:0000256" key="16">
    <source>
        <dbReference type="NCBIfam" id="TIGR01389"/>
    </source>
</evidence>
<dbReference type="GO" id="GO:0005524">
    <property type="term" value="F:ATP binding"/>
    <property type="evidence" value="ECO:0007669"/>
    <property type="project" value="UniProtKB-KW"/>
</dbReference>
<dbReference type="GO" id="GO:0009378">
    <property type="term" value="F:four-way junction helicase activity"/>
    <property type="evidence" value="ECO:0007669"/>
    <property type="project" value="TreeGrafter"/>
</dbReference>
<dbReference type="InterPro" id="IPR044876">
    <property type="entry name" value="HRDC_dom_sf"/>
</dbReference>
<comment type="similarity">
    <text evidence="3">Belongs to the helicase family. RecQ subfamily.</text>
</comment>
<keyword evidence="9" id="KW-0862">Zinc</keyword>
<evidence type="ECO:0000256" key="9">
    <source>
        <dbReference type="ARBA" id="ARBA00022833"/>
    </source>
</evidence>
<evidence type="ECO:0000256" key="11">
    <source>
        <dbReference type="ARBA" id="ARBA00023125"/>
    </source>
</evidence>
<keyword evidence="13" id="KW-0234">DNA repair</keyword>
<comment type="catalytic activity">
    <reaction evidence="15">
        <text>Couples ATP hydrolysis with the unwinding of duplex DNA by translocating in the 3'-5' direction.</text>
        <dbReference type="EC" id="5.6.2.4"/>
    </reaction>
</comment>
<evidence type="ECO:0000256" key="8">
    <source>
        <dbReference type="ARBA" id="ARBA00022806"/>
    </source>
</evidence>
<keyword evidence="7" id="KW-0378">Hydrolase</keyword>
<dbReference type="NCBIfam" id="TIGR00614">
    <property type="entry name" value="recQ_fam"/>
    <property type="match status" value="1"/>
</dbReference>
<dbReference type="PANTHER" id="PTHR13710">
    <property type="entry name" value="DNA HELICASE RECQ FAMILY MEMBER"/>
    <property type="match status" value="1"/>
</dbReference>
<sequence>MTKDTNLTQQLKHYFGFDKFKGDQEAIIRNLMEGHDTFVLMPTGGGKSLCYQLPSLIMEGTAIVISPLIALMKNQVDVINGLSEEVGVAHYLNSSLNKAAIQQVMDDVRSGRTKLLYVAPESLNKEENVEFLQSVKVSFYAIDEAHCISEWGHDFRPEYRNIRPTINKIGTAPIIALTATATDKVRSNIKKSLGITDAKEFKSSFNRANLYYEVRPKTNDVDKQIIKFIRQHEGKSGIIYCLSRKKVEELAEVLKANEIKAAPYHAGLDSATRSQTQDDFLMERIDVIVATIAFGMGIDKPDVRFVIHYDIPKSLEGYYQETGRAGRDGGEGLCIAFYAQKDLKKLEKFMEGKPVAEQDIGRQLLQETAAYAESSVCRRKMLLHYFGEEYPHDNCHNCDNCLHPKEKIEAGKALVIVLKAILAVKENFRQEYVIDFVKGRGTDDILSHKHDQLEDFGAGEDEDPKLWNPVIRQALIAGYLKKDVENYGLLKVTAAGKRFIKNPTEFMIVRDNEFRDDEEEEGNEAVGMALDPELFTMLKHLRRQMAQKLGVPGYVIFQDPSLEQMATMYPITTEELQQIQGVGAGKAKRYGKEFLDLIKQYCEENGIERPEELRVRTVAKKSIIKVKIIQSIDKQLALDDIAETLGLSFDELLDEVEAIVYSGTKLNINYFIEEVIDDDHVDDIYDYFSESETDSLEAAINELGDEYSEDEIRLVRIKFLSEMAN</sequence>
<dbReference type="SUPFAM" id="SSF52540">
    <property type="entry name" value="P-loop containing nucleoside triphosphate hydrolases"/>
    <property type="match status" value="1"/>
</dbReference>
<feature type="domain" description="Helicase ATP-binding" evidence="18">
    <location>
        <begin position="28"/>
        <end position="199"/>
    </location>
</feature>
<keyword evidence="6" id="KW-0227">DNA damage</keyword>
<dbReference type="FunFam" id="3.40.50.300:FF:000156">
    <property type="entry name" value="ATP-dependent DNA helicase recQ"/>
    <property type="match status" value="1"/>
</dbReference>
<dbReference type="InterPro" id="IPR006293">
    <property type="entry name" value="DNA_helicase_ATP-dep_RecQ_bac"/>
</dbReference>
<keyword evidence="8 20" id="KW-0347">Helicase</keyword>
<keyword evidence="21" id="KW-1185">Reference proteome</keyword>
<dbReference type="InterPro" id="IPR011545">
    <property type="entry name" value="DEAD/DEAH_box_helicase_dom"/>
</dbReference>
<evidence type="ECO:0000256" key="1">
    <source>
        <dbReference type="ARBA" id="ARBA00001946"/>
    </source>
</evidence>
<dbReference type="SUPFAM" id="SSF47819">
    <property type="entry name" value="HRDC-like"/>
    <property type="match status" value="1"/>
</dbReference>
<dbReference type="Gene3D" id="1.10.10.1390">
    <property type="entry name" value="ATP-dependent DNA helicase RecQ"/>
    <property type="match status" value="1"/>
</dbReference>
<protein>
    <recommendedName>
        <fullName evidence="16">DNA helicase RecQ</fullName>
        <ecNumber evidence="16">5.6.2.4</ecNumber>
    </recommendedName>
</protein>
<dbReference type="InterPro" id="IPR001650">
    <property type="entry name" value="Helicase_C-like"/>
</dbReference>
<dbReference type="Gene3D" id="1.10.10.10">
    <property type="entry name" value="Winged helix-like DNA-binding domain superfamily/Winged helix DNA-binding domain"/>
    <property type="match status" value="1"/>
</dbReference>
<dbReference type="Pfam" id="PF16124">
    <property type="entry name" value="RecQ_Zn_bind"/>
    <property type="match status" value="1"/>
</dbReference>
<dbReference type="PROSITE" id="PS50967">
    <property type="entry name" value="HRDC"/>
    <property type="match status" value="1"/>
</dbReference>
<dbReference type="PANTHER" id="PTHR13710:SF105">
    <property type="entry name" value="ATP-DEPENDENT DNA HELICASE Q1"/>
    <property type="match status" value="1"/>
</dbReference>
<dbReference type="Gene3D" id="1.10.150.80">
    <property type="entry name" value="HRDC domain"/>
    <property type="match status" value="1"/>
</dbReference>
<dbReference type="InterPro" id="IPR036390">
    <property type="entry name" value="WH_DNA-bd_sf"/>
</dbReference>
<evidence type="ECO:0000259" key="17">
    <source>
        <dbReference type="PROSITE" id="PS50967"/>
    </source>
</evidence>
<dbReference type="GO" id="GO:0046872">
    <property type="term" value="F:metal ion binding"/>
    <property type="evidence" value="ECO:0007669"/>
    <property type="project" value="UniProtKB-KW"/>
</dbReference>
<dbReference type="SMART" id="SM00490">
    <property type="entry name" value="HELICc"/>
    <property type="match status" value="1"/>
</dbReference>
<proteinExistence type="inferred from homology"/>
<dbReference type="GO" id="GO:0016787">
    <property type="term" value="F:hydrolase activity"/>
    <property type="evidence" value="ECO:0007669"/>
    <property type="project" value="UniProtKB-KW"/>
</dbReference>
<dbReference type="CDD" id="cd17920">
    <property type="entry name" value="DEXHc_RecQ"/>
    <property type="match status" value="1"/>
</dbReference>
<evidence type="ECO:0000256" key="13">
    <source>
        <dbReference type="ARBA" id="ARBA00023204"/>
    </source>
</evidence>
<keyword evidence="11" id="KW-0238">DNA-binding</keyword>
<dbReference type="SMART" id="SM00487">
    <property type="entry name" value="DEXDc"/>
    <property type="match status" value="1"/>
</dbReference>
<dbReference type="InterPro" id="IPR048671">
    <property type="entry name" value="RecQ-1-like_HTH"/>
</dbReference>